<proteinExistence type="predicted"/>
<accession>A0A8S5RZ07</accession>
<dbReference type="EMBL" id="BK032510">
    <property type="protein sequence ID" value="DAF43873.1"/>
    <property type="molecule type" value="Genomic_DNA"/>
</dbReference>
<evidence type="ECO:0000313" key="1">
    <source>
        <dbReference type="EMBL" id="DAF43873.1"/>
    </source>
</evidence>
<reference evidence="1" key="1">
    <citation type="journal article" date="2021" name="Proc. Natl. Acad. Sci. U.S.A.">
        <title>A Catalog of Tens of Thousands of Viruses from Human Metagenomes Reveals Hidden Associations with Chronic Diseases.</title>
        <authorList>
            <person name="Tisza M.J."/>
            <person name="Buck C.B."/>
        </authorList>
    </citation>
    <scope>NUCLEOTIDE SEQUENCE</scope>
    <source>
        <strain evidence="1">CtNQV2</strain>
    </source>
</reference>
<protein>
    <submittedName>
        <fullName evidence="1">Uncharacterized protein</fullName>
    </submittedName>
</protein>
<name>A0A8S5RZ07_9CAUD</name>
<organism evidence="1">
    <name type="scientific">Myoviridae sp. ctNQV2</name>
    <dbReference type="NCBI Taxonomy" id="2827683"/>
    <lineage>
        <taxon>Viruses</taxon>
        <taxon>Duplodnaviria</taxon>
        <taxon>Heunggongvirae</taxon>
        <taxon>Uroviricota</taxon>
        <taxon>Caudoviricetes</taxon>
    </lineage>
</organism>
<sequence length="140" mass="16820">MIMELSLAKKDPKEMILLKQNDRKAYVIMEYYGHYEDAYQKVYGVTLDKVKAEILKAESIESHKKKIESELPMTWEKFGELEGIFQEKLEEFNNNEDALFASGWCFDDCTMEEFYMMEDLYDDYFYNDYVMTHIIETDLF</sequence>